<dbReference type="EMBL" id="CAJHJT010000012">
    <property type="protein sequence ID" value="CAD6997572.1"/>
    <property type="molecule type" value="Genomic_DNA"/>
</dbReference>
<proteinExistence type="predicted"/>
<evidence type="ECO:0000313" key="2">
    <source>
        <dbReference type="Proteomes" id="UP000606786"/>
    </source>
</evidence>
<protein>
    <submittedName>
        <fullName evidence="1">(Mediterranean fruit fly) hypothetical protein</fullName>
    </submittedName>
</protein>
<organism evidence="1 2">
    <name type="scientific">Ceratitis capitata</name>
    <name type="common">Mediterranean fruit fly</name>
    <name type="synonym">Tephritis capitata</name>
    <dbReference type="NCBI Taxonomy" id="7213"/>
    <lineage>
        <taxon>Eukaryota</taxon>
        <taxon>Metazoa</taxon>
        <taxon>Ecdysozoa</taxon>
        <taxon>Arthropoda</taxon>
        <taxon>Hexapoda</taxon>
        <taxon>Insecta</taxon>
        <taxon>Pterygota</taxon>
        <taxon>Neoptera</taxon>
        <taxon>Endopterygota</taxon>
        <taxon>Diptera</taxon>
        <taxon>Brachycera</taxon>
        <taxon>Muscomorpha</taxon>
        <taxon>Tephritoidea</taxon>
        <taxon>Tephritidae</taxon>
        <taxon>Ceratitis</taxon>
        <taxon>Ceratitis</taxon>
    </lineage>
</organism>
<comment type="caution">
    <text evidence="1">The sequence shown here is derived from an EMBL/GenBank/DDBJ whole genome shotgun (WGS) entry which is preliminary data.</text>
</comment>
<evidence type="ECO:0000313" key="1">
    <source>
        <dbReference type="EMBL" id="CAD6997572.1"/>
    </source>
</evidence>
<dbReference type="Proteomes" id="UP000606786">
    <property type="component" value="Unassembled WGS sequence"/>
</dbReference>
<dbReference type="AlphaFoldDB" id="A0A811UE95"/>
<name>A0A811UE95_CERCA</name>
<accession>A0A811UE95</accession>
<keyword evidence="2" id="KW-1185">Reference proteome</keyword>
<reference evidence="1" key="1">
    <citation type="submission" date="2020-11" db="EMBL/GenBank/DDBJ databases">
        <authorList>
            <person name="Whitehead M."/>
        </authorList>
    </citation>
    <scope>NUCLEOTIDE SEQUENCE</scope>
    <source>
        <strain evidence="1">EGII</strain>
    </source>
</reference>
<gene>
    <name evidence="1" type="ORF">CCAP1982_LOCUS6211</name>
</gene>
<sequence length="145" mass="17228">MINLFVWKTEIHLIKKCVSRHDLSGHSPKLRYSAREEVQKKFDEVYSNTLREMQRKLYYLTSKYILSKLWKLEESCKSGKDQWVNNTPEVALLKAAIPKPYYPKQKKNSFYCEVLMLGQHSKSRPKKLSRERGVGEYLTLWNEVV</sequence>